<accession>A0ABT8YTA5</accession>
<keyword evidence="1" id="KW-1133">Transmembrane helix</keyword>
<evidence type="ECO:0000313" key="2">
    <source>
        <dbReference type="EMBL" id="MDO6967006.1"/>
    </source>
</evidence>
<keyword evidence="1" id="KW-0472">Membrane</keyword>
<evidence type="ECO:0000313" key="3">
    <source>
        <dbReference type="Proteomes" id="UP001174932"/>
    </source>
</evidence>
<evidence type="ECO:0008006" key="4">
    <source>
        <dbReference type="Google" id="ProtNLM"/>
    </source>
</evidence>
<comment type="caution">
    <text evidence="2">The sequence shown here is derived from an EMBL/GenBank/DDBJ whole genome shotgun (WGS) entry which is preliminary data.</text>
</comment>
<protein>
    <recommendedName>
        <fullName evidence="4">Transmembrane protein</fullName>
    </recommendedName>
</protein>
<reference evidence="2" key="1">
    <citation type="journal article" date="2015" name="Int. J. Syst. Evol. Microbiol.">
        <title>Rhizobium alvei sp. nov., isolated from a freshwater river.</title>
        <authorList>
            <person name="Sheu S.Y."/>
            <person name="Huang H.W."/>
            <person name="Young C.C."/>
            <person name="Chen W.M."/>
        </authorList>
    </citation>
    <scope>NUCLEOTIDE SEQUENCE</scope>
    <source>
        <strain evidence="2">TNR-22</strain>
    </source>
</reference>
<keyword evidence="3" id="KW-1185">Reference proteome</keyword>
<evidence type="ECO:0000256" key="1">
    <source>
        <dbReference type="SAM" id="Phobius"/>
    </source>
</evidence>
<dbReference type="RefSeq" id="WP_304378936.1">
    <property type="nucleotide sequence ID" value="NZ_JAUOZU010000024.1"/>
</dbReference>
<feature type="transmembrane region" description="Helical" evidence="1">
    <location>
        <begin position="6"/>
        <end position="25"/>
    </location>
</feature>
<dbReference type="Proteomes" id="UP001174932">
    <property type="component" value="Unassembled WGS sequence"/>
</dbReference>
<sequence length="94" mass="10034">MLPETVVAKMFGAFSGSVIALIFIPPKTLIGFFRRGAVSLIVGPIASPVVLNWLEWPANFDNFVASAAIASFASWWLLGAVLAALKKAIETKAE</sequence>
<feature type="transmembrane region" description="Helical" evidence="1">
    <location>
        <begin position="32"/>
        <end position="51"/>
    </location>
</feature>
<proteinExistence type="predicted"/>
<feature type="transmembrane region" description="Helical" evidence="1">
    <location>
        <begin position="63"/>
        <end position="85"/>
    </location>
</feature>
<name>A0ABT8YTA5_9HYPH</name>
<dbReference type="EMBL" id="JAUOZU010000024">
    <property type="protein sequence ID" value="MDO6967006.1"/>
    <property type="molecule type" value="Genomic_DNA"/>
</dbReference>
<organism evidence="2 3">
    <name type="scientific">Rhizobium alvei</name>
    <dbReference type="NCBI Taxonomy" id="1132659"/>
    <lineage>
        <taxon>Bacteria</taxon>
        <taxon>Pseudomonadati</taxon>
        <taxon>Pseudomonadota</taxon>
        <taxon>Alphaproteobacteria</taxon>
        <taxon>Hyphomicrobiales</taxon>
        <taxon>Rhizobiaceae</taxon>
        <taxon>Rhizobium/Agrobacterium group</taxon>
        <taxon>Rhizobium</taxon>
    </lineage>
</organism>
<reference evidence="2" key="2">
    <citation type="submission" date="2023-07" db="EMBL/GenBank/DDBJ databases">
        <authorList>
            <person name="Shen H."/>
        </authorList>
    </citation>
    <scope>NUCLEOTIDE SEQUENCE</scope>
    <source>
        <strain evidence="2">TNR-22</strain>
    </source>
</reference>
<gene>
    <name evidence="2" type="ORF">Q4481_23875</name>
</gene>
<keyword evidence="1" id="KW-0812">Transmembrane</keyword>